<feature type="compositionally biased region" description="Basic and acidic residues" evidence="1">
    <location>
        <begin position="217"/>
        <end position="233"/>
    </location>
</feature>
<dbReference type="RefSeq" id="XP_062637200.1">
    <property type="nucleotide sequence ID" value="XM_062783755.1"/>
</dbReference>
<evidence type="ECO:0000313" key="4">
    <source>
        <dbReference type="Proteomes" id="UP001302676"/>
    </source>
</evidence>
<dbReference type="InterPro" id="IPR036063">
    <property type="entry name" value="Smr_dom_sf"/>
</dbReference>
<dbReference type="SMART" id="SM00463">
    <property type="entry name" value="SMR"/>
    <property type="match status" value="1"/>
</dbReference>
<gene>
    <name evidence="3" type="ORF">C8A04DRAFT_37066</name>
</gene>
<dbReference type="InterPro" id="IPR002625">
    <property type="entry name" value="Smr_dom"/>
</dbReference>
<evidence type="ECO:0000259" key="2">
    <source>
        <dbReference type="PROSITE" id="PS50828"/>
    </source>
</evidence>
<sequence length="274" mass="30919">MASSAIHMSHLGGRAFNHSSSQDSEAEYDRLRDLARAEADKKKSCFDRAHEAYERGDGAGAKELSDEGKRHQQKQADYNKQASEYIFRENNAPGRVAEDTIDLHGQFVEEAEDILEERIRYAQSTGQSHLHVIVGKGNHSTGHVQKIKPRVERVCQEFGLDYATEENEGRIYVDLTGGRVSAPPPLPAQPSGNLGGYGGGGGGHYQQHHGQNNSHHQQHEQHHQQQHQPHHETPYQPQHQHQQQHQQQHHQPPQQQQQQEDDLFSCIKGCCVLM</sequence>
<evidence type="ECO:0000313" key="3">
    <source>
        <dbReference type="EMBL" id="KAK4143829.1"/>
    </source>
</evidence>
<accession>A0AAN6ZN61</accession>
<feature type="domain" description="Smr" evidence="2">
    <location>
        <begin position="101"/>
        <end position="176"/>
    </location>
</feature>
<evidence type="ECO:0000256" key="1">
    <source>
        <dbReference type="SAM" id="MobiDB-lite"/>
    </source>
</evidence>
<dbReference type="PANTHER" id="PTHR47417">
    <property type="entry name" value="SMR DOMAIN-CONTAINING PROTEIN YPL199C"/>
    <property type="match status" value="1"/>
</dbReference>
<keyword evidence="4" id="KW-1185">Reference proteome</keyword>
<dbReference type="SUPFAM" id="SSF160443">
    <property type="entry name" value="SMR domain-like"/>
    <property type="match status" value="1"/>
</dbReference>
<comment type="caution">
    <text evidence="3">The sequence shown here is derived from an EMBL/GenBank/DDBJ whole genome shotgun (WGS) entry which is preliminary data.</text>
</comment>
<feature type="compositionally biased region" description="Gly residues" evidence="1">
    <location>
        <begin position="193"/>
        <end position="204"/>
    </location>
</feature>
<dbReference type="SMART" id="SM01162">
    <property type="entry name" value="DUF1771"/>
    <property type="match status" value="1"/>
</dbReference>
<dbReference type="Pfam" id="PF08590">
    <property type="entry name" value="DUF1771"/>
    <property type="match status" value="1"/>
</dbReference>
<dbReference type="PANTHER" id="PTHR47417:SF1">
    <property type="entry name" value="SMR DOMAIN-CONTAINING PROTEIN YPL199C"/>
    <property type="match status" value="1"/>
</dbReference>
<organism evidence="3 4">
    <name type="scientific">Dichotomopilus funicola</name>
    <dbReference type="NCBI Taxonomy" id="1934379"/>
    <lineage>
        <taxon>Eukaryota</taxon>
        <taxon>Fungi</taxon>
        <taxon>Dikarya</taxon>
        <taxon>Ascomycota</taxon>
        <taxon>Pezizomycotina</taxon>
        <taxon>Sordariomycetes</taxon>
        <taxon>Sordariomycetidae</taxon>
        <taxon>Sordariales</taxon>
        <taxon>Chaetomiaceae</taxon>
        <taxon>Dichotomopilus</taxon>
    </lineage>
</organism>
<feature type="region of interest" description="Disordered" evidence="1">
    <location>
        <begin position="176"/>
        <end position="260"/>
    </location>
</feature>
<dbReference type="GeneID" id="87820368"/>
<name>A0AAN6ZN61_9PEZI</name>
<proteinExistence type="predicted"/>
<feature type="region of interest" description="Disordered" evidence="1">
    <location>
        <begin position="1"/>
        <end position="28"/>
    </location>
</feature>
<reference evidence="3" key="1">
    <citation type="journal article" date="2023" name="Mol. Phylogenet. Evol.">
        <title>Genome-scale phylogeny and comparative genomics of the fungal order Sordariales.</title>
        <authorList>
            <person name="Hensen N."/>
            <person name="Bonometti L."/>
            <person name="Westerberg I."/>
            <person name="Brannstrom I.O."/>
            <person name="Guillou S."/>
            <person name="Cros-Aarteil S."/>
            <person name="Calhoun S."/>
            <person name="Haridas S."/>
            <person name="Kuo A."/>
            <person name="Mondo S."/>
            <person name="Pangilinan J."/>
            <person name="Riley R."/>
            <person name="LaButti K."/>
            <person name="Andreopoulos B."/>
            <person name="Lipzen A."/>
            <person name="Chen C."/>
            <person name="Yan M."/>
            <person name="Daum C."/>
            <person name="Ng V."/>
            <person name="Clum A."/>
            <person name="Steindorff A."/>
            <person name="Ohm R.A."/>
            <person name="Martin F."/>
            <person name="Silar P."/>
            <person name="Natvig D.O."/>
            <person name="Lalanne C."/>
            <person name="Gautier V."/>
            <person name="Ament-Velasquez S.L."/>
            <person name="Kruys A."/>
            <person name="Hutchinson M.I."/>
            <person name="Powell A.J."/>
            <person name="Barry K."/>
            <person name="Miller A.N."/>
            <person name="Grigoriev I.V."/>
            <person name="Debuchy R."/>
            <person name="Gladieux P."/>
            <person name="Hiltunen Thoren M."/>
            <person name="Johannesson H."/>
        </authorList>
    </citation>
    <scope>NUCLEOTIDE SEQUENCE</scope>
    <source>
        <strain evidence="3">CBS 141.50</strain>
    </source>
</reference>
<protein>
    <recommendedName>
        <fullName evidence="2">Smr domain-containing protein</fullName>
    </recommendedName>
</protein>
<dbReference type="Proteomes" id="UP001302676">
    <property type="component" value="Unassembled WGS sequence"/>
</dbReference>
<dbReference type="InterPro" id="IPR053020">
    <property type="entry name" value="Smr_domain_protein"/>
</dbReference>
<dbReference type="Gene3D" id="3.30.1370.110">
    <property type="match status" value="1"/>
</dbReference>
<reference evidence="3" key="2">
    <citation type="submission" date="2023-05" db="EMBL/GenBank/DDBJ databases">
        <authorList>
            <consortium name="Lawrence Berkeley National Laboratory"/>
            <person name="Steindorff A."/>
            <person name="Hensen N."/>
            <person name="Bonometti L."/>
            <person name="Westerberg I."/>
            <person name="Brannstrom I.O."/>
            <person name="Guillou S."/>
            <person name="Cros-Aarteil S."/>
            <person name="Calhoun S."/>
            <person name="Haridas S."/>
            <person name="Kuo A."/>
            <person name="Mondo S."/>
            <person name="Pangilinan J."/>
            <person name="Riley R."/>
            <person name="Labutti K."/>
            <person name="Andreopoulos B."/>
            <person name="Lipzen A."/>
            <person name="Chen C."/>
            <person name="Yanf M."/>
            <person name="Daum C."/>
            <person name="Ng V."/>
            <person name="Clum A."/>
            <person name="Ohm R."/>
            <person name="Martin F."/>
            <person name="Silar P."/>
            <person name="Natvig D."/>
            <person name="Lalanne C."/>
            <person name="Gautier V."/>
            <person name="Ament-Velasquez S.L."/>
            <person name="Kruys A."/>
            <person name="Hutchinson M.I."/>
            <person name="Powell A.J."/>
            <person name="Barry K."/>
            <person name="Miller A.N."/>
            <person name="Grigoriev I.V."/>
            <person name="Debuchy R."/>
            <person name="Gladieux P."/>
            <person name="Thoren M.H."/>
            <person name="Johannesson H."/>
        </authorList>
    </citation>
    <scope>NUCLEOTIDE SEQUENCE</scope>
    <source>
        <strain evidence="3">CBS 141.50</strain>
    </source>
</reference>
<feature type="compositionally biased region" description="Low complexity" evidence="1">
    <location>
        <begin position="234"/>
        <end position="258"/>
    </location>
</feature>
<feature type="region of interest" description="Disordered" evidence="1">
    <location>
        <begin position="53"/>
        <end position="78"/>
    </location>
</feature>
<dbReference type="InterPro" id="IPR013899">
    <property type="entry name" value="DUF1771"/>
</dbReference>
<dbReference type="Pfam" id="PF01713">
    <property type="entry name" value="Smr"/>
    <property type="match status" value="1"/>
</dbReference>
<dbReference type="EMBL" id="MU853582">
    <property type="protein sequence ID" value="KAK4143829.1"/>
    <property type="molecule type" value="Genomic_DNA"/>
</dbReference>
<dbReference type="PROSITE" id="PS50828">
    <property type="entry name" value="SMR"/>
    <property type="match status" value="1"/>
</dbReference>
<dbReference type="AlphaFoldDB" id="A0AAN6ZN61"/>